<dbReference type="Pfam" id="PF00048">
    <property type="entry name" value="IL8"/>
    <property type="match status" value="1"/>
</dbReference>
<dbReference type="InterPro" id="IPR036048">
    <property type="entry name" value="Interleukin_8-like_sf"/>
</dbReference>
<evidence type="ECO:0000256" key="3">
    <source>
        <dbReference type="ARBA" id="ARBA00022500"/>
    </source>
</evidence>
<comment type="subcellular location">
    <subcellularLocation>
        <location evidence="1">Secreted</location>
    </subcellularLocation>
</comment>
<sequence>MVMTIVYTFEAFAYLILILINSQKKLELSVGTEVLEKSICVSLTTQRLPIKNIKTYIIKEGSMKAVILITRRGFKICADPKADWVKKTIQTIDRKNMSQTKPTGSQKSTSTAVTLTG</sequence>
<dbReference type="InterPro" id="IPR001811">
    <property type="entry name" value="Chemokine_IL8-like_dom"/>
</dbReference>
<evidence type="ECO:0000256" key="2">
    <source>
        <dbReference type="ARBA" id="ARBA00006894"/>
    </source>
</evidence>
<protein>
    <recommendedName>
        <fullName evidence="9">Chemokine interleukin-8-like domain-containing protein</fullName>
    </recommendedName>
</protein>
<dbReference type="PANTHER" id="PTHR12015">
    <property type="entry name" value="SMALL INDUCIBLE CYTOKINE A"/>
    <property type="match status" value="1"/>
</dbReference>
<dbReference type="GO" id="GO:0061844">
    <property type="term" value="P:antimicrobial humoral immune response mediated by antimicrobial peptide"/>
    <property type="evidence" value="ECO:0007669"/>
    <property type="project" value="TreeGrafter"/>
</dbReference>
<dbReference type="SUPFAM" id="SSF54117">
    <property type="entry name" value="Interleukin 8-like chemokines"/>
    <property type="match status" value="1"/>
</dbReference>
<evidence type="ECO:0000256" key="6">
    <source>
        <dbReference type="ARBA" id="ARBA00022729"/>
    </source>
</evidence>
<organism evidence="10 11">
    <name type="scientific">Muntiacus reevesi</name>
    <name type="common">Reeves' muntjac</name>
    <name type="synonym">Cervus reevesi</name>
    <dbReference type="NCBI Taxonomy" id="9886"/>
    <lineage>
        <taxon>Eukaryota</taxon>
        <taxon>Metazoa</taxon>
        <taxon>Chordata</taxon>
        <taxon>Craniata</taxon>
        <taxon>Vertebrata</taxon>
        <taxon>Euteleostomi</taxon>
        <taxon>Mammalia</taxon>
        <taxon>Eutheria</taxon>
        <taxon>Laurasiatheria</taxon>
        <taxon>Artiodactyla</taxon>
        <taxon>Ruminantia</taxon>
        <taxon>Pecora</taxon>
        <taxon>Cervidae</taxon>
        <taxon>Muntiacinae</taxon>
        <taxon>Muntiacus</taxon>
    </lineage>
</organism>
<keyword evidence="7" id="KW-1015">Disulfide bond</keyword>
<evidence type="ECO:0000259" key="9">
    <source>
        <dbReference type="SMART" id="SM00199"/>
    </source>
</evidence>
<keyword evidence="11" id="KW-1185">Reference proteome</keyword>
<reference evidence="10 11" key="1">
    <citation type="submission" date="2019-06" db="EMBL/GenBank/DDBJ databases">
        <title>Discovery of a novel chromosome fission-fusion reversal in muntjac.</title>
        <authorList>
            <person name="Mudd A.B."/>
            <person name="Bredeson J.V."/>
            <person name="Baum R."/>
            <person name="Hockemeyer D."/>
            <person name="Rokhsar D.S."/>
        </authorList>
    </citation>
    <scope>NUCLEOTIDE SEQUENCE [LARGE SCALE GENOMIC DNA]</scope>
    <source>
        <strain evidence="10">UCam_UCB_Mr</strain>
        <tissue evidence="10">Fibroblast cell line</tissue>
    </source>
</reference>
<name>A0A5N3XSY0_MUNRE</name>
<evidence type="ECO:0000313" key="11">
    <source>
        <dbReference type="Proteomes" id="UP000326062"/>
    </source>
</evidence>
<dbReference type="GO" id="GO:0008009">
    <property type="term" value="F:chemokine activity"/>
    <property type="evidence" value="ECO:0007669"/>
    <property type="project" value="InterPro"/>
</dbReference>
<dbReference type="PANTHER" id="PTHR12015:SF101">
    <property type="entry name" value="CYTOKINE SCM-1 BETA-RELATED"/>
    <property type="match status" value="1"/>
</dbReference>
<comment type="caution">
    <text evidence="10">The sequence shown here is derived from an EMBL/GenBank/DDBJ whole genome shotgun (WGS) entry which is preliminary data.</text>
</comment>
<dbReference type="CDD" id="cd00271">
    <property type="entry name" value="Chemokine_C"/>
    <property type="match status" value="1"/>
</dbReference>
<dbReference type="GO" id="GO:0048020">
    <property type="term" value="F:CCR chemokine receptor binding"/>
    <property type="evidence" value="ECO:0007669"/>
    <property type="project" value="TreeGrafter"/>
</dbReference>
<dbReference type="GO" id="GO:0006954">
    <property type="term" value="P:inflammatory response"/>
    <property type="evidence" value="ECO:0007669"/>
    <property type="project" value="TreeGrafter"/>
</dbReference>
<gene>
    <name evidence="10" type="ORF">FD755_011541</name>
</gene>
<evidence type="ECO:0000256" key="8">
    <source>
        <dbReference type="SAM" id="MobiDB-lite"/>
    </source>
</evidence>
<comment type="similarity">
    <text evidence="2">Belongs to the intercrine gamma family.</text>
</comment>
<feature type="compositionally biased region" description="Polar residues" evidence="8">
    <location>
        <begin position="97"/>
        <end position="117"/>
    </location>
</feature>
<keyword evidence="5" id="KW-0964">Secreted</keyword>
<accession>A0A5N3XSY0</accession>
<dbReference type="GO" id="GO:0030335">
    <property type="term" value="P:positive regulation of cell migration"/>
    <property type="evidence" value="ECO:0007669"/>
    <property type="project" value="TreeGrafter"/>
</dbReference>
<feature type="domain" description="Chemokine interleukin-8-like" evidence="9">
    <location>
        <begin position="36"/>
        <end position="92"/>
    </location>
</feature>
<evidence type="ECO:0000313" key="10">
    <source>
        <dbReference type="EMBL" id="KAB0377097.1"/>
    </source>
</evidence>
<dbReference type="EMBL" id="VCEB01000005">
    <property type="protein sequence ID" value="KAB0377097.1"/>
    <property type="molecule type" value="Genomic_DNA"/>
</dbReference>
<dbReference type="FunFam" id="2.40.50.40:FF:000023">
    <property type="entry name" value="Lymphotactin isoform X1"/>
    <property type="match status" value="1"/>
</dbReference>
<dbReference type="GO" id="GO:0070098">
    <property type="term" value="P:chemokine-mediated signaling pathway"/>
    <property type="evidence" value="ECO:0007669"/>
    <property type="project" value="TreeGrafter"/>
</dbReference>
<dbReference type="AlphaFoldDB" id="A0A5N3XSY0"/>
<dbReference type="InterPro" id="IPR008105">
    <property type="entry name" value="Chemokine_XCL1/XCL2"/>
</dbReference>
<evidence type="ECO:0000256" key="1">
    <source>
        <dbReference type="ARBA" id="ARBA00004613"/>
    </source>
</evidence>
<evidence type="ECO:0000256" key="5">
    <source>
        <dbReference type="ARBA" id="ARBA00022525"/>
    </source>
</evidence>
<evidence type="ECO:0000256" key="7">
    <source>
        <dbReference type="ARBA" id="ARBA00023157"/>
    </source>
</evidence>
<dbReference type="PRINTS" id="PR01731">
    <property type="entry name" value="LYMPHOTACTIN"/>
</dbReference>
<dbReference type="InterPro" id="IPR039809">
    <property type="entry name" value="Chemokine_b/g/d"/>
</dbReference>
<keyword evidence="3" id="KW-0145">Chemotaxis</keyword>
<keyword evidence="6" id="KW-0732">Signal</keyword>
<feature type="region of interest" description="Disordered" evidence="8">
    <location>
        <begin position="95"/>
        <end position="117"/>
    </location>
</feature>
<dbReference type="GO" id="GO:0005615">
    <property type="term" value="C:extracellular space"/>
    <property type="evidence" value="ECO:0007669"/>
    <property type="project" value="UniProtKB-KW"/>
</dbReference>
<proteinExistence type="inferred from homology"/>
<dbReference type="SMART" id="SM00199">
    <property type="entry name" value="SCY"/>
    <property type="match status" value="1"/>
</dbReference>
<dbReference type="Proteomes" id="UP000326062">
    <property type="component" value="Chromosome 5"/>
</dbReference>
<evidence type="ECO:0000256" key="4">
    <source>
        <dbReference type="ARBA" id="ARBA00022514"/>
    </source>
</evidence>
<dbReference type="Gene3D" id="2.40.50.40">
    <property type="match status" value="1"/>
</dbReference>
<keyword evidence="4" id="KW-0202">Cytokine</keyword>